<organism evidence="3 4">
    <name type="scientific">Clavibacter sepedonicus</name>
    <name type="common">Clavibacter michiganensis subsp. sepedonicus</name>
    <dbReference type="NCBI Taxonomy" id="31964"/>
    <lineage>
        <taxon>Bacteria</taxon>
        <taxon>Bacillati</taxon>
        <taxon>Actinomycetota</taxon>
        <taxon>Actinomycetes</taxon>
        <taxon>Micrococcales</taxon>
        <taxon>Microbacteriaceae</taxon>
        <taxon>Clavibacter</taxon>
    </lineage>
</organism>
<gene>
    <name evidence="3" type="ordered locus">CMS2768</name>
</gene>
<keyword evidence="4" id="KW-1185">Reference proteome</keyword>
<accession>B0RAZ3</accession>
<dbReference type="eggNOG" id="COG1403">
    <property type="taxonomic scope" value="Bacteria"/>
</dbReference>
<reference evidence="3 4" key="1">
    <citation type="journal article" date="2008" name="J. Bacteriol.">
        <title>Genome of the actinomycete plant pathogen Clavibacter michiganensis subsp. sepedonicus suggests recent niche adaptation.</title>
        <authorList>
            <person name="Bentley S.D."/>
            <person name="Corton C."/>
            <person name="Brown S.E."/>
            <person name="Barron A."/>
            <person name="Clark L."/>
            <person name="Doggett J."/>
            <person name="Harris B."/>
            <person name="Ormond D."/>
            <person name="Quail M.A."/>
            <person name="May G."/>
            <person name="Francis D."/>
            <person name="Knudson D."/>
            <person name="Parkhill J."/>
            <person name="Ishimaru C.A."/>
        </authorList>
    </citation>
    <scope>NUCLEOTIDE SEQUENCE [LARGE SCALE GENOMIC DNA]</scope>
    <source>
        <strain evidence="4">ATCC 33113 / DSM 20744 / JCM 9667 / LMG 2889 / ICMP 2535 / C-1</strain>
    </source>
</reference>
<feature type="region of interest" description="Disordered" evidence="1">
    <location>
        <begin position="187"/>
        <end position="206"/>
    </location>
</feature>
<feature type="domain" description="HNH nuclease" evidence="2">
    <location>
        <begin position="132"/>
        <end position="181"/>
    </location>
</feature>
<proteinExistence type="predicted"/>
<dbReference type="KEGG" id="cms:CMS2768"/>
<dbReference type="InterPro" id="IPR003615">
    <property type="entry name" value="HNH_nuc"/>
</dbReference>
<dbReference type="Proteomes" id="UP000001318">
    <property type="component" value="Chromosome"/>
</dbReference>
<dbReference type="Pfam" id="PF14279">
    <property type="entry name" value="HNH_5"/>
    <property type="match status" value="1"/>
</dbReference>
<sequence>MRTCATAIGTIPGWASTWSTRAVTRSPRRHRRALGGAFACSAGAGRLIRIPGSRPGRSERDVVRTLVLNAGFEPLAVVSFKRALVLVLSGKATMLAQDEEHPILGNGGAWGRPSVILLTRYVRIPHARRVPVSRRGVLRRDGGRCAYCARNATTIDHVLPRSRGGKDTWENLVACCLSCNNRKSDRTPEEMGWTLRTPPRAPQGSGWVVSGMERPAPGWDEFLAPAA</sequence>
<dbReference type="CDD" id="cd00085">
    <property type="entry name" value="HNHc"/>
    <property type="match status" value="1"/>
</dbReference>
<dbReference type="PANTHER" id="PTHR33877">
    <property type="entry name" value="SLL1193 PROTEIN"/>
    <property type="match status" value="1"/>
</dbReference>
<dbReference type="InterPro" id="IPR029471">
    <property type="entry name" value="HNH_5"/>
</dbReference>
<dbReference type="EMBL" id="AM849034">
    <property type="protein sequence ID" value="CAQ02840.1"/>
    <property type="molecule type" value="Genomic_DNA"/>
</dbReference>
<dbReference type="PANTHER" id="PTHR33877:SF2">
    <property type="entry name" value="OS07G0170200 PROTEIN"/>
    <property type="match status" value="1"/>
</dbReference>
<evidence type="ECO:0000259" key="2">
    <source>
        <dbReference type="SMART" id="SM00507"/>
    </source>
</evidence>
<evidence type="ECO:0000313" key="4">
    <source>
        <dbReference type="Proteomes" id="UP000001318"/>
    </source>
</evidence>
<dbReference type="SMART" id="SM00507">
    <property type="entry name" value="HNHc"/>
    <property type="match status" value="1"/>
</dbReference>
<name>B0RAZ3_CLASE</name>
<evidence type="ECO:0000256" key="1">
    <source>
        <dbReference type="SAM" id="MobiDB-lite"/>
    </source>
</evidence>
<evidence type="ECO:0000313" key="3">
    <source>
        <dbReference type="EMBL" id="CAQ02840.1"/>
    </source>
</evidence>
<protein>
    <recommendedName>
        <fullName evidence="2">HNH nuclease domain-containing protein</fullName>
    </recommendedName>
</protein>
<dbReference type="STRING" id="31964.CMS2768"/>
<dbReference type="InterPro" id="IPR052892">
    <property type="entry name" value="NA-targeting_endonuclease"/>
</dbReference>
<dbReference type="AlphaFoldDB" id="B0RAZ3"/>
<dbReference type="Gene3D" id="1.10.30.50">
    <property type="match status" value="1"/>
</dbReference>
<dbReference type="HOGENOM" id="CLU_099824_2_0_11"/>